<dbReference type="EMBL" id="JAGIOH010000001">
    <property type="protein sequence ID" value="MBP2400717.1"/>
    <property type="molecule type" value="Genomic_DNA"/>
</dbReference>
<evidence type="ECO:0000313" key="1">
    <source>
        <dbReference type="EMBL" id="MBP2400717.1"/>
    </source>
</evidence>
<dbReference type="Proteomes" id="UP001519291">
    <property type="component" value="Unassembled WGS sequence"/>
</dbReference>
<protein>
    <submittedName>
        <fullName evidence="1">Uncharacterized protein YceK</fullName>
    </submittedName>
</protein>
<reference evidence="1 2" key="1">
    <citation type="submission" date="2021-03" db="EMBL/GenBank/DDBJ databases">
        <title>Sequencing the genomes of 1000 actinobacteria strains.</title>
        <authorList>
            <person name="Klenk H.-P."/>
        </authorList>
    </citation>
    <scope>NUCLEOTIDE SEQUENCE [LARGE SCALE GENOMIC DNA]</scope>
    <source>
        <strain evidence="1 2">DSM 41480</strain>
    </source>
</reference>
<keyword evidence="2" id="KW-1185">Reference proteome</keyword>
<accession>A0ABS4XW46</accession>
<dbReference type="RefSeq" id="WP_209513312.1">
    <property type="nucleotide sequence ID" value="NZ_JAGIOH010000001.1"/>
</dbReference>
<proteinExistence type="predicted"/>
<evidence type="ECO:0000313" key="2">
    <source>
        <dbReference type="Proteomes" id="UP001519291"/>
    </source>
</evidence>
<organism evidence="1 2">
    <name type="scientific">Streptomyces syringium</name>
    <dbReference type="NCBI Taxonomy" id="76729"/>
    <lineage>
        <taxon>Bacteria</taxon>
        <taxon>Bacillati</taxon>
        <taxon>Actinomycetota</taxon>
        <taxon>Actinomycetes</taxon>
        <taxon>Kitasatosporales</taxon>
        <taxon>Streptomycetaceae</taxon>
        <taxon>Streptomyces</taxon>
    </lineage>
</organism>
<name>A0ABS4XW46_9ACTN</name>
<sequence>MELATITPISVPRWSWGEVCRRAVQHYNERNPLSPVTMAAARMAGEALLSRWCVNYLRHVHTPYDVIMDQLRGPGAQAATLQWQQRIAGAIATAYPRLREASADFGHGKKEMADFVEAALAQDATSRAEHAAALSTAVQAAAEAVHAPADIRGCRASTI</sequence>
<dbReference type="GeneID" id="91567084"/>
<comment type="caution">
    <text evidence="1">The sequence shown here is derived from an EMBL/GenBank/DDBJ whole genome shotgun (WGS) entry which is preliminary data.</text>
</comment>
<gene>
    <name evidence="1" type="ORF">JO379_000186</name>
</gene>